<feature type="domain" description="DUF6536" evidence="2">
    <location>
        <begin position="21"/>
        <end position="174"/>
    </location>
</feature>
<evidence type="ECO:0000259" key="2">
    <source>
        <dbReference type="Pfam" id="PF20163"/>
    </source>
</evidence>
<dbReference type="Pfam" id="PF20163">
    <property type="entry name" value="DUF6536"/>
    <property type="match status" value="1"/>
</dbReference>
<sequence length="529" mass="57974">MSSSDNPHRNPGLLGRLPSGWRRSALLNVGIISAGLLTLVGILGATMSASGGDFKKSWEFHKAPCSDIDVANTLIHLPINTVSTLVLASSNFFIQILNSPSRTAVDKIHTKGQWLDIGILSLRNAFHLSRWKLCVCLGLFLTSIPIHIFFNSSIFVIDTRMGDFNIVIAAEAFVNGGAFNVPGASVSTKKWRNRGISSSVSVNQTIGDDTMVTARNFPDAIPNISAIAAEASGWQRLDKVACRNVYADEHCGGLREFRNVVMVTGGVGWNTSYSNRSQYAQKPRSEIMPPREVNTLWSSTQCNMLGHTKGGKPFCHTHCTGIVRLLEDWPNSVATVIERKPQCQSSVPTHHPLCRYNVTDDSVDFLQPSAMCSPAAILTKRAIPNTVEVSYCLAEPRPNHCSLAFSQLLFMVVILSILMKLLMCIVILLALGPEEPLVTPGDAIASFISVQGSPTLELGLLTQADITEQRSQGKLIFRTLGPRQWMRRVHRMAAVVPEIIWIMYFGVFSFGFVACTTILGQQLESHTPL</sequence>
<organism evidence="3 4">
    <name type="scientific">Colletotrichum chrysophilum</name>
    <dbReference type="NCBI Taxonomy" id="1836956"/>
    <lineage>
        <taxon>Eukaryota</taxon>
        <taxon>Fungi</taxon>
        <taxon>Dikarya</taxon>
        <taxon>Ascomycota</taxon>
        <taxon>Pezizomycotina</taxon>
        <taxon>Sordariomycetes</taxon>
        <taxon>Hypocreomycetidae</taxon>
        <taxon>Glomerellales</taxon>
        <taxon>Glomerellaceae</taxon>
        <taxon>Colletotrichum</taxon>
        <taxon>Colletotrichum gloeosporioides species complex</taxon>
    </lineage>
</organism>
<protein>
    <recommendedName>
        <fullName evidence="2">DUF6536 domain-containing protein</fullName>
    </recommendedName>
</protein>
<reference evidence="3" key="1">
    <citation type="submission" date="2023-01" db="EMBL/GenBank/DDBJ databases">
        <title>Colletotrichum chrysophilum M932 genome sequence.</title>
        <authorList>
            <person name="Baroncelli R."/>
        </authorList>
    </citation>
    <scope>NUCLEOTIDE SEQUENCE</scope>
    <source>
        <strain evidence="3">M932</strain>
    </source>
</reference>
<evidence type="ECO:0000256" key="1">
    <source>
        <dbReference type="SAM" id="Phobius"/>
    </source>
</evidence>
<gene>
    <name evidence="3" type="ORF">CCHR01_05353</name>
</gene>
<dbReference type="Proteomes" id="UP001243330">
    <property type="component" value="Unassembled WGS sequence"/>
</dbReference>
<evidence type="ECO:0000313" key="4">
    <source>
        <dbReference type="Proteomes" id="UP001243330"/>
    </source>
</evidence>
<dbReference type="AlphaFoldDB" id="A0AAD9ELM9"/>
<name>A0AAD9ELM9_9PEZI</name>
<dbReference type="EMBL" id="JAQOWY010000084">
    <property type="protein sequence ID" value="KAK1852017.1"/>
    <property type="molecule type" value="Genomic_DNA"/>
</dbReference>
<feature type="transmembrane region" description="Helical" evidence="1">
    <location>
        <begin position="493"/>
        <end position="519"/>
    </location>
</feature>
<dbReference type="PANTHER" id="PTHR35395:SF1">
    <property type="entry name" value="DUF6536 DOMAIN-CONTAINING PROTEIN"/>
    <property type="match status" value="1"/>
</dbReference>
<dbReference type="PANTHER" id="PTHR35395">
    <property type="entry name" value="DUF6536 DOMAIN-CONTAINING PROTEIN"/>
    <property type="match status" value="1"/>
</dbReference>
<keyword evidence="4" id="KW-1185">Reference proteome</keyword>
<keyword evidence="1" id="KW-1133">Transmembrane helix</keyword>
<comment type="caution">
    <text evidence="3">The sequence shown here is derived from an EMBL/GenBank/DDBJ whole genome shotgun (WGS) entry which is preliminary data.</text>
</comment>
<feature type="transmembrane region" description="Helical" evidence="1">
    <location>
        <begin position="131"/>
        <end position="150"/>
    </location>
</feature>
<accession>A0AAD9ELM9</accession>
<dbReference type="InterPro" id="IPR046623">
    <property type="entry name" value="DUF6536"/>
</dbReference>
<feature type="transmembrane region" description="Helical" evidence="1">
    <location>
        <begin position="25"/>
        <end position="46"/>
    </location>
</feature>
<keyword evidence="1" id="KW-0472">Membrane</keyword>
<evidence type="ECO:0000313" key="3">
    <source>
        <dbReference type="EMBL" id="KAK1852017.1"/>
    </source>
</evidence>
<feature type="transmembrane region" description="Helical" evidence="1">
    <location>
        <begin position="408"/>
        <end position="431"/>
    </location>
</feature>
<proteinExistence type="predicted"/>
<keyword evidence="1" id="KW-0812">Transmembrane</keyword>